<dbReference type="PROSITE" id="PS00065">
    <property type="entry name" value="D_2_HYDROXYACID_DH_1"/>
    <property type="match status" value="1"/>
</dbReference>
<evidence type="ECO:0000256" key="4">
    <source>
        <dbReference type="RuleBase" id="RU003719"/>
    </source>
</evidence>
<evidence type="ECO:0000259" key="6">
    <source>
        <dbReference type="Pfam" id="PF02826"/>
    </source>
</evidence>
<evidence type="ECO:0000256" key="2">
    <source>
        <dbReference type="ARBA" id="ARBA00023002"/>
    </source>
</evidence>
<gene>
    <name evidence="7" type="ORF">Ami3637_13560</name>
</gene>
<dbReference type="PANTHER" id="PTHR43026">
    <property type="entry name" value="2-HYDROXYACID DEHYDROGENASE HOMOLOG 1-RELATED"/>
    <property type="match status" value="1"/>
</dbReference>
<dbReference type="PANTHER" id="PTHR43026:SF1">
    <property type="entry name" value="2-HYDROXYACID DEHYDROGENASE HOMOLOG 1-RELATED"/>
    <property type="match status" value="1"/>
</dbReference>
<dbReference type="KEGG" id="amic:Ami3637_13560"/>
<dbReference type="InterPro" id="IPR058205">
    <property type="entry name" value="D-LDH-like"/>
</dbReference>
<dbReference type="InterPro" id="IPR036291">
    <property type="entry name" value="NAD(P)-bd_dom_sf"/>
</dbReference>
<dbReference type="GO" id="GO:0008720">
    <property type="term" value="F:D-lactate dehydrogenase (NAD+) activity"/>
    <property type="evidence" value="ECO:0007669"/>
    <property type="project" value="TreeGrafter"/>
</dbReference>
<dbReference type="Pfam" id="PF00389">
    <property type="entry name" value="2-Hacid_dh"/>
    <property type="match status" value="1"/>
</dbReference>
<dbReference type="PROSITE" id="PS00671">
    <property type="entry name" value="D_2_HYDROXYACID_DH_3"/>
    <property type="match status" value="1"/>
</dbReference>
<evidence type="ECO:0000256" key="1">
    <source>
        <dbReference type="ARBA" id="ARBA00005854"/>
    </source>
</evidence>
<dbReference type="Proteomes" id="UP000463883">
    <property type="component" value="Chromosome"/>
</dbReference>
<dbReference type="PROSITE" id="PS00670">
    <property type="entry name" value="D_2_HYDROXYACID_DH_2"/>
    <property type="match status" value="1"/>
</dbReference>
<name>A0A6P1MH09_9FIRM</name>
<evidence type="ECO:0000313" key="8">
    <source>
        <dbReference type="Proteomes" id="UP000463883"/>
    </source>
</evidence>
<dbReference type="SUPFAM" id="SSF52283">
    <property type="entry name" value="Formate/glycerate dehydrogenase catalytic domain-like"/>
    <property type="match status" value="1"/>
</dbReference>
<dbReference type="InterPro" id="IPR029752">
    <property type="entry name" value="D-isomer_DH_CS1"/>
</dbReference>
<evidence type="ECO:0000256" key="3">
    <source>
        <dbReference type="ARBA" id="ARBA00023027"/>
    </source>
</evidence>
<evidence type="ECO:0000313" key="7">
    <source>
        <dbReference type="EMBL" id="QHI74009.1"/>
    </source>
</evidence>
<keyword evidence="8" id="KW-1185">Reference proteome</keyword>
<dbReference type="InterPro" id="IPR006139">
    <property type="entry name" value="D-isomer_2_OHA_DH_cat_dom"/>
</dbReference>
<evidence type="ECO:0000259" key="5">
    <source>
        <dbReference type="Pfam" id="PF00389"/>
    </source>
</evidence>
<accession>A0A6P1MH09</accession>
<sequence>MGKKGLTIYGCEKDEAMLFQKYSKSYDLKLKIVRDAVTLENASLAGGNKCISVSHKTEITLPVLKALEKKGVRYISTRSIGLNHIDVKAAQRLGICIDNVVYSPNGVADYTLMLMLMGLRNTEDVLRRADEQNFRLAARGKELSDMTVGVLGTGRIGQAVIKRLTGFGCKVLAYDHEKTAEVNYANLDDVLEQSDIVTLHMPLDVETRHMLDDSSIAKMKKDALIVNTGRGALIDTEALVQALESGRLGGAVLDVIEGEEGIFYHNCKDEIIPNELFLRLRKLSNVTITPHIAFYTEHALKDVVENTIKNCLEYERRIEKWID</sequence>
<dbReference type="Gene3D" id="3.40.50.720">
    <property type="entry name" value="NAD(P)-binding Rossmann-like Domain"/>
    <property type="match status" value="2"/>
</dbReference>
<dbReference type="InterPro" id="IPR029753">
    <property type="entry name" value="D-isomer_DH_CS"/>
</dbReference>
<feature type="domain" description="D-isomer specific 2-hydroxyacid dehydrogenase catalytic" evidence="5">
    <location>
        <begin position="29"/>
        <end position="315"/>
    </location>
</feature>
<keyword evidence="3" id="KW-0520">NAD</keyword>
<organism evidence="7 8">
    <name type="scientific">Aminipila terrae</name>
    <dbReference type="NCBI Taxonomy" id="2697030"/>
    <lineage>
        <taxon>Bacteria</taxon>
        <taxon>Bacillati</taxon>
        <taxon>Bacillota</taxon>
        <taxon>Clostridia</taxon>
        <taxon>Peptostreptococcales</taxon>
        <taxon>Anaerovoracaceae</taxon>
        <taxon>Aminipila</taxon>
    </lineage>
</organism>
<reference evidence="7 8" key="1">
    <citation type="submission" date="2020-01" db="EMBL/GenBank/DDBJ databases">
        <title>Genomic analysis of Aminipila sp. CBA3637.</title>
        <authorList>
            <person name="Kim Y.B."/>
            <person name="Roh S.W."/>
        </authorList>
    </citation>
    <scope>NUCLEOTIDE SEQUENCE [LARGE SCALE GENOMIC DNA]</scope>
    <source>
        <strain evidence="7 8">CBA3637</strain>
    </source>
</reference>
<proteinExistence type="inferred from homology"/>
<dbReference type="InterPro" id="IPR006140">
    <property type="entry name" value="D-isomer_DH_NAD-bd"/>
</dbReference>
<comment type="similarity">
    <text evidence="1 4">Belongs to the D-isomer specific 2-hydroxyacid dehydrogenase family.</text>
</comment>
<dbReference type="EMBL" id="CP047591">
    <property type="protein sequence ID" value="QHI74009.1"/>
    <property type="molecule type" value="Genomic_DNA"/>
</dbReference>
<dbReference type="SUPFAM" id="SSF51735">
    <property type="entry name" value="NAD(P)-binding Rossmann-fold domains"/>
    <property type="match status" value="1"/>
</dbReference>
<keyword evidence="2 4" id="KW-0560">Oxidoreductase</keyword>
<feature type="domain" description="D-isomer specific 2-hydroxyacid dehydrogenase NAD-binding" evidence="6">
    <location>
        <begin position="112"/>
        <end position="293"/>
    </location>
</feature>
<dbReference type="AlphaFoldDB" id="A0A6P1MH09"/>
<dbReference type="GO" id="GO:0051287">
    <property type="term" value="F:NAD binding"/>
    <property type="evidence" value="ECO:0007669"/>
    <property type="project" value="InterPro"/>
</dbReference>
<protein>
    <submittedName>
        <fullName evidence="7">D-lactate dehydrogenase VanH-E</fullName>
    </submittedName>
</protein>
<dbReference type="Pfam" id="PF02826">
    <property type="entry name" value="2-Hacid_dh_C"/>
    <property type="match status" value="1"/>
</dbReference>